<evidence type="ECO:0000313" key="1">
    <source>
        <dbReference type="EMBL" id="VDP96780.1"/>
    </source>
</evidence>
<protein>
    <submittedName>
        <fullName evidence="1 3">Uncharacterized protein</fullName>
    </submittedName>
</protein>
<dbReference type="OrthoDB" id="6161336at2759"/>
<sequence>MDSIGIQDYVQRLSTFTQFLSPAQTGIQQREMFIPTELLNCSHVFIRIDAVRKPLQQPYEGPLVELRKVLQG</sequence>
<dbReference type="WBParaSite" id="ECPE_0001865501-mRNA-1">
    <property type="protein sequence ID" value="ECPE_0001865501-mRNA-1"/>
    <property type="gene ID" value="ECPE_0001865501"/>
</dbReference>
<evidence type="ECO:0000313" key="3">
    <source>
        <dbReference type="WBParaSite" id="ECPE_0001865501-mRNA-1"/>
    </source>
</evidence>
<dbReference type="PANTHER" id="PTHR38681">
    <property type="entry name" value="RETROVIRUS-RELATED POL POLYPROTEIN FROM TRANSPOSON 412-LIKE PROTEIN-RELATED"/>
    <property type="match status" value="1"/>
</dbReference>
<reference evidence="1 2" key="2">
    <citation type="submission" date="2018-11" db="EMBL/GenBank/DDBJ databases">
        <authorList>
            <consortium name="Pathogen Informatics"/>
        </authorList>
    </citation>
    <scope>NUCLEOTIDE SEQUENCE [LARGE SCALE GENOMIC DNA]</scope>
    <source>
        <strain evidence="1 2">Egypt</strain>
    </source>
</reference>
<name>A0A183BHC0_9TREM</name>
<keyword evidence="2" id="KW-1185">Reference proteome</keyword>
<dbReference type="Proteomes" id="UP000272942">
    <property type="component" value="Unassembled WGS sequence"/>
</dbReference>
<organism evidence="3">
    <name type="scientific">Echinostoma caproni</name>
    <dbReference type="NCBI Taxonomy" id="27848"/>
    <lineage>
        <taxon>Eukaryota</taxon>
        <taxon>Metazoa</taxon>
        <taxon>Spiralia</taxon>
        <taxon>Lophotrochozoa</taxon>
        <taxon>Platyhelminthes</taxon>
        <taxon>Trematoda</taxon>
        <taxon>Digenea</taxon>
        <taxon>Plagiorchiida</taxon>
        <taxon>Echinostomata</taxon>
        <taxon>Echinostomatoidea</taxon>
        <taxon>Echinostomatidae</taxon>
        <taxon>Echinostoma</taxon>
    </lineage>
</organism>
<reference evidence="3" key="1">
    <citation type="submission" date="2016-06" db="UniProtKB">
        <authorList>
            <consortium name="WormBaseParasite"/>
        </authorList>
    </citation>
    <scope>IDENTIFICATION</scope>
</reference>
<dbReference type="PANTHER" id="PTHR38681:SF1">
    <property type="entry name" value="RETROVIRUS-RELATED POL POLYPROTEIN FROM TRANSPOSON 412-LIKE PROTEIN"/>
    <property type="match status" value="1"/>
</dbReference>
<evidence type="ECO:0000313" key="2">
    <source>
        <dbReference type="Proteomes" id="UP000272942"/>
    </source>
</evidence>
<proteinExistence type="predicted"/>
<accession>A0A183BHC0</accession>
<dbReference type="AlphaFoldDB" id="A0A183BHC0"/>
<gene>
    <name evidence="1" type="ORF">ECPE_LOCUS18605</name>
</gene>
<dbReference type="EMBL" id="UZAN01083203">
    <property type="protein sequence ID" value="VDP96780.1"/>
    <property type="molecule type" value="Genomic_DNA"/>
</dbReference>